<dbReference type="AlphaFoldDB" id="A0A975H358"/>
<dbReference type="KEGG" id="otd:J1M35_17875"/>
<reference evidence="2" key="1">
    <citation type="submission" date="2021-03" db="EMBL/GenBank/DDBJ databases">
        <title>Ottowia sp. 27C isolated from the cloaca of a Giant Asian pond turtle (Heosemys grandis).</title>
        <authorList>
            <person name="Spergser J."/>
            <person name="Busse H.-J."/>
        </authorList>
    </citation>
    <scope>NUCLEOTIDE SEQUENCE</scope>
    <source>
        <strain evidence="2">27C</strain>
    </source>
</reference>
<feature type="chain" id="PRO_5037179593" description="Lipoprotein" evidence="1">
    <location>
        <begin position="21"/>
        <end position="177"/>
    </location>
</feature>
<evidence type="ECO:0008006" key="4">
    <source>
        <dbReference type="Google" id="ProtNLM"/>
    </source>
</evidence>
<accession>A0A975H358</accession>
<name>A0A975H358_9BURK</name>
<dbReference type="EMBL" id="CP071796">
    <property type="protein sequence ID" value="QTD44896.1"/>
    <property type="molecule type" value="Genomic_DNA"/>
</dbReference>
<gene>
    <name evidence="2" type="ORF">J1M35_17875</name>
</gene>
<proteinExistence type="predicted"/>
<keyword evidence="3" id="KW-1185">Reference proteome</keyword>
<keyword evidence="1" id="KW-0732">Signal</keyword>
<organism evidence="2 3">
    <name type="scientific">Ottowia testudinis</name>
    <dbReference type="NCBI Taxonomy" id="2816950"/>
    <lineage>
        <taxon>Bacteria</taxon>
        <taxon>Pseudomonadati</taxon>
        <taxon>Pseudomonadota</taxon>
        <taxon>Betaproteobacteria</taxon>
        <taxon>Burkholderiales</taxon>
        <taxon>Comamonadaceae</taxon>
        <taxon>Ottowia</taxon>
    </lineage>
</organism>
<evidence type="ECO:0000256" key="1">
    <source>
        <dbReference type="SAM" id="SignalP"/>
    </source>
</evidence>
<dbReference type="PROSITE" id="PS51257">
    <property type="entry name" value="PROKAR_LIPOPROTEIN"/>
    <property type="match status" value="1"/>
</dbReference>
<sequence length="177" mass="19212">MRQSYLLWLLPSLIAGCASVYTPQPGEPTARLRLVYPASAPGSYGYSVSALDNCPAEPARLAYGAVVDAPGRLGMPHPPAPGTRTYSELVIPANKPLGMTTGSVRVTPRRQTNCDIAFRFDPKAGDDYELEYVYSQSGEQCAMVMRTMAPGATQWQREASVRRVPPSFARPDFCAVP</sequence>
<evidence type="ECO:0000313" key="3">
    <source>
        <dbReference type="Proteomes" id="UP000663903"/>
    </source>
</evidence>
<dbReference type="RefSeq" id="WP_208008587.1">
    <property type="nucleotide sequence ID" value="NZ_CP071796.1"/>
</dbReference>
<protein>
    <recommendedName>
        <fullName evidence="4">Lipoprotein</fullName>
    </recommendedName>
</protein>
<feature type="signal peptide" evidence="1">
    <location>
        <begin position="1"/>
        <end position="20"/>
    </location>
</feature>
<dbReference type="Proteomes" id="UP000663903">
    <property type="component" value="Chromosome"/>
</dbReference>
<evidence type="ECO:0000313" key="2">
    <source>
        <dbReference type="EMBL" id="QTD44896.1"/>
    </source>
</evidence>